<dbReference type="PANTHER" id="PTHR24112:SF66">
    <property type="entry name" value="LEUCINE-RICH REPEAT, ISOFORM F"/>
    <property type="match status" value="1"/>
</dbReference>
<evidence type="ECO:0000313" key="2">
    <source>
        <dbReference type="EMBL" id="JAS91089.1"/>
    </source>
</evidence>
<organism evidence="2">
    <name type="scientific">Homalodisca liturata</name>
    <dbReference type="NCBI Taxonomy" id="320908"/>
    <lineage>
        <taxon>Eukaryota</taxon>
        <taxon>Metazoa</taxon>
        <taxon>Ecdysozoa</taxon>
        <taxon>Arthropoda</taxon>
        <taxon>Hexapoda</taxon>
        <taxon>Insecta</taxon>
        <taxon>Pterygota</taxon>
        <taxon>Neoptera</taxon>
        <taxon>Paraneoptera</taxon>
        <taxon>Hemiptera</taxon>
        <taxon>Auchenorrhyncha</taxon>
        <taxon>Membracoidea</taxon>
        <taxon>Cicadellidae</taxon>
        <taxon>Cicadellinae</taxon>
        <taxon>Proconiini</taxon>
        <taxon>Homalodisca</taxon>
    </lineage>
</organism>
<dbReference type="SMART" id="SM00368">
    <property type="entry name" value="LRR_RI"/>
    <property type="match status" value="5"/>
</dbReference>
<dbReference type="GO" id="GO:0034315">
    <property type="term" value="P:regulation of Arp2/3 complex-mediated actin nucleation"/>
    <property type="evidence" value="ECO:0007669"/>
    <property type="project" value="TreeGrafter"/>
</dbReference>
<sequence>MSTRSQLTKDLNESVKALLGKRVKILLKNVVRLETKGDKTENRVLVFSPCRLFLLTAKVPTRIDYHFHYLEIQAIESKRNNQLSLTVGDKIWSFLTNEDPGSSEVDAMVQALATAIRNIFPTVPLTHIIRKVEVVPAKRIAHLRESEFTRASEVRGLGPCDGFSTQYACMCDYHTMPYREEVAWDVDTIYLSHDTRELCLRDFDHLDPKDLVPIISALEYNTWFTKLRASHIKLTHEALDRILHIMKKNLTIEELYLDNLAVKWEFAHKLSLSLIANNNTPLHTLDLSNNMIEDKGASSLCGIVAKLCQGASHLSTPLSKVSKGLIHLNVSHCSLTSKGVNQLAHALSLNKLMPNTLTYLNLSGNNLKEDVNNLCNFLAQPNQITHLDISGTDCTLETIFGALLRGCATNLVHLNVSKNAFSTKKAKEVPPSFKQFFTSTLSLKYLNMSYCKLPLEALKNLLLGLACNESTTDIALDMSCNNLGSQGAHVLESCIHGVRSIGSLDISENNMDMDLAAVVVAVSKNKSIKHLHMGRNMANMKAKHIAAIMDALVTMIQEEDCVLQTLAIPDSRLKSDLYNLINALGSNQCLHLPSSYH</sequence>
<dbReference type="SUPFAM" id="SSF52047">
    <property type="entry name" value="RNI-like"/>
    <property type="match status" value="1"/>
</dbReference>
<dbReference type="Pfam" id="PF00560">
    <property type="entry name" value="LRR_1"/>
    <property type="match status" value="1"/>
</dbReference>
<proteinExistence type="predicted"/>
<dbReference type="Gene3D" id="2.30.29.30">
    <property type="entry name" value="Pleckstrin-homology domain (PH domain)/Phosphotyrosine-binding domain (PTB)"/>
    <property type="match status" value="1"/>
</dbReference>
<dbReference type="EMBL" id="GECU01016617">
    <property type="protein sequence ID" value="JAS91089.1"/>
    <property type="molecule type" value="Transcribed_RNA"/>
</dbReference>
<dbReference type="GO" id="GO:0016477">
    <property type="term" value="P:cell migration"/>
    <property type="evidence" value="ECO:0007669"/>
    <property type="project" value="TreeGrafter"/>
</dbReference>
<dbReference type="PANTHER" id="PTHR24112">
    <property type="entry name" value="LEUCINE-RICH REPEAT, ISOFORM F-RELATED"/>
    <property type="match status" value="1"/>
</dbReference>
<dbReference type="GO" id="GO:0030027">
    <property type="term" value="C:lamellipodium"/>
    <property type="evidence" value="ECO:0007669"/>
    <property type="project" value="TreeGrafter"/>
</dbReference>
<dbReference type="Pfam" id="PF13516">
    <property type="entry name" value="LRR_6"/>
    <property type="match status" value="1"/>
</dbReference>
<dbReference type="InterPro" id="IPR041245">
    <property type="entry name" value="CARMIL_PH"/>
</dbReference>
<reference evidence="2" key="1">
    <citation type="submission" date="2015-11" db="EMBL/GenBank/DDBJ databases">
        <title>De novo transcriptome assembly of four potential Pierce s Disease insect vectors from Arizona vineyards.</title>
        <authorList>
            <person name="Tassone E.E."/>
        </authorList>
    </citation>
    <scope>NUCLEOTIDE SEQUENCE</scope>
</reference>
<dbReference type="Pfam" id="PF17888">
    <property type="entry name" value="Carm_PH"/>
    <property type="match status" value="1"/>
</dbReference>
<dbReference type="InterPro" id="IPR032675">
    <property type="entry name" value="LRR_dom_sf"/>
</dbReference>
<gene>
    <name evidence="2" type="ORF">g.50222</name>
</gene>
<name>A0A1B6IVX5_9HEMI</name>
<dbReference type="GO" id="GO:0005886">
    <property type="term" value="C:plasma membrane"/>
    <property type="evidence" value="ECO:0007669"/>
    <property type="project" value="TreeGrafter"/>
</dbReference>
<dbReference type="Gene3D" id="3.80.10.10">
    <property type="entry name" value="Ribonuclease Inhibitor"/>
    <property type="match status" value="1"/>
</dbReference>
<dbReference type="InterPro" id="IPR001611">
    <property type="entry name" value="Leu-rich_rpt"/>
</dbReference>
<dbReference type="AlphaFoldDB" id="A0A1B6IVX5"/>
<dbReference type="InterPro" id="IPR051279">
    <property type="entry name" value="PP1-Reg/Actin-Interact_Protein"/>
</dbReference>
<dbReference type="InterPro" id="IPR011993">
    <property type="entry name" value="PH-like_dom_sf"/>
</dbReference>
<accession>A0A1B6IVX5</accession>
<evidence type="ECO:0000259" key="1">
    <source>
        <dbReference type="Pfam" id="PF17888"/>
    </source>
</evidence>
<feature type="domain" description="CARMIL pleckstrin homology" evidence="1">
    <location>
        <begin position="25"/>
        <end position="121"/>
    </location>
</feature>
<protein>
    <recommendedName>
        <fullName evidence="1">CARMIL pleckstrin homology domain-containing protein</fullName>
    </recommendedName>
</protein>